<dbReference type="HOGENOM" id="CLU_855004_0_0_0"/>
<keyword evidence="3" id="KW-1185">Reference proteome</keyword>
<evidence type="ECO:0008006" key="4">
    <source>
        <dbReference type="Google" id="ProtNLM"/>
    </source>
</evidence>
<dbReference type="Proteomes" id="UP000006056">
    <property type="component" value="Chromosome"/>
</dbReference>
<dbReference type="KEGG" id="trs:Terro_1156"/>
<evidence type="ECO:0000313" key="3">
    <source>
        <dbReference type="Proteomes" id="UP000006056"/>
    </source>
</evidence>
<name>I3ZE03_TERRK</name>
<sequence length="329" mass="36810">MPGCFARSLCSLLLFSMTPAFAQDNFVPGTRTMVDAHNCYPYNGQWADRIERALATGTPIGIEQDLAWVLDPKTGKGHSVLSHDPHPTGGEPTLESYFFTKVKPIIEAEVKHPHPENWPIVTLNLDFKTTEVEHLRAIRALLQQHQAWLTTAVRTSDTAAMQPLHKAPILVFVGSTANEEQVFYDEIKTGAPLLAFGAVKVLASDSITAPEAVETMPADNFHRWWNNGWTVVEKGGAAKAGPWGSQAEERLRRLIEHAHQQHLWIRFYTLDGESTEEAKTNGWFLTYNFRSAEEATKRIGALARYHADWIATDQYETAKATVRSAFAEK</sequence>
<reference evidence="2 3" key="1">
    <citation type="submission" date="2012-06" db="EMBL/GenBank/DDBJ databases">
        <title>Complete genome of Terriglobus roseus DSM 18391.</title>
        <authorList>
            <consortium name="US DOE Joint Genome Institute (JGI-PGF)"/>
            <person name="Lucas S."/>
            <person name="Copeland A."/>
            <person name="Lapidus A."/>
            <person name="Glavina del Rio T."/>
            <person name="Dalin E."/>
            <person name="Tice H."/>
            <person name="Bruce D."/>
            <person name="Goodwin L."/>
            <person name="Pitluck S."/>
            <person name="Peters L."/>
            <person name="Mikhailova N."/>
            <person name="Munk A.C.C."/>
            <person name="Kyrpides N."/>
            <person name="Mavromatis K."/>
            <person name="Ivanova N."/>
            <person name="Brettin T."/>
            <person name="Detter J.C."/>
            <person name="Han C."/>
            <person name="Larimer F."/>
            <person name="Land M."/>
            <person name="Hauser L."/>
            <person name="Markowitz V."/>
            <person name="Cheng J.-F."/>
            <person name="Hugenholtz P."/>
            <person name="Woyke T."/>
            <person name="Wu D."/>
            <person name="Brambilla E."/>
            <person name="Klenk H.-P."/>
            <person name="Eisen J.A."/>
        </authorList>
    </citation>
    <scope>NUCLEOTIDE SEQUENCE [LARGE SCALE GENOMIC DNA]</scope>
    <source>
        <strain evidence="3">DSM 18391 / NRRL B-41598 / KBS 63</strain>
    </source>
</reference>
<proteinExistence type="predicted"/>
<dbReference type="EMBL" id="CP003379">
    <property type="protein sequence ID" value="AFL87471.1"/>
    <property type="molecule type" value="Genomic_DNA"/>
</dbReference>
<gene>
    <name evidence="2" type="ordered locus">Terro_1156</name>
</gene>
<evidence type="ECO:0000313" key="2">
    <source>
        <dbReference type="EMBL" id="AFL87471.1"/>
    </source>
</evidence>
<dbReference type="AlphaFoldDB" id="I3ZE03"/>
<dbReference type="eggNOG" id="COG0584">
    <property type="taxonomic scope" value="Bacteria"/>
</dbReference>
<feature type="chain" id="PRO_5003684508" description="Glycerophosphoryl diester phosphodiesterase" evidence="1">
    <location>
        <begin position="23"/>
        <end position="329"/>
    </location>
</feature>
<evidence type="ECO:0000256" key="1">
    <source>
        <dbReference type="SAM" id="SignalP"/>
    </source>
</evidence>
<dbReference type="STRING" id="926566.Terro_1156"/>
<accession>I3ZE03</accession>
<organism evidence="2 3">
    <name type="scientific">Terriglobus roseus (strain DSM 18391 / NRRL B-41598 / KBS 63)</name>
    <dbReference type="NCBI Taxonomy" id="926566"/>
    <lineage>
        <taxon>Bacteria</taxon>
        <taxon>Pseudomonadati</taxon>
        <taxon>Acidobacteriota</taxon>
        <taxon>Terriglobia</taxon>
        <taxon>Terriglobales</taxon>
        <taxon>Acidobacteriaceae</taxon>
        <taxon>Terriglobus</taxon>
    </lineage>
</organism>
<protein>
    <recommendedName>
        <fullName evidence="4">Glycerophosphoryl diester phosphodiesterase</fullName>
    </recommendedName>
</protein>
<feature type="signal peptide" evidence="1">
    <location>
        <begin position="1"/>
        <end position="22"/>
    </location>
</feature>
<keyword evidence="1" id="KW-0732">Signal</keyword>